<dbReference type="InterPro" id="IPR011761">
    <property type="entry name" value="ATP-grasp"/>
</dbReference>
<dbReference type="PANTHER" id="PTHR42793:SF4">
    <property type="entry name" value="BLL6376 PROTEIN"/>
    <property type="match status" value="1"/>
</dbReference>
<dbReference type="Gene3D" id="3.30.470.20">
    <property type="entry name" value="ATP-grasp fold, B domain"/>
    <property type="match status" value="1"/>
</dbReference>
<organism evidence="3 4">
    <name type="scientific">Candidatus Pseudothioglobus singularis PS1</name>
    <dbReference type="NCBI Taxonomy" id="1125411"/>
    <lineage>
        <taxon>Bacteria</taxon>
        <taxon>Pseudomonadati</taxon>
        <taxon>Pseudomonadota</taxon>
        <taxon>Gammaproteobacteria</taxon>
        <taxon>Candidatus Pseudothioglobaceae</taxon>
        <taxon>Candidatus Pseudothioglobus</taxon>
    </lineage>
</organism>
<dbReference type="SUPFAM" id="SSF52210">
    <property type="entry name" value="Succinyl-CoA synthetase domains"/>
    <property type="match status" value="2"/>
</dbReference>
<dbReference type="InterPro" id="IPR013815">
    <property type="entry name" value="ATP_grasp_subdomain_1"/>
</dbReference>
<dbReference type="PANTHER" id="PTHR42793">
    <property type="entry name" value="COA BINDING DOMAIN CONTAINING PROTEIN"/>
    <property type="match status" value="1"/>
</dbReference>
<dbReference type="InterPro" id="IPR003781">
    <property type="entry name" value="CoA-bd"/>
</dbReference>
<dbReference type="RefSeq" id="WP_053819668.1">
    <property type="nucleotide sequence ID" value="NZ_CP006911.1"/>
</dbReference>
<dbReference type="InterPro" id="IPR032875">
    <property type="entry name" value="Succ_CoA_lig_flav_dom"/>
</dbReference>
<keyword evidence="1" id="KW-0067">ATP-binding</keyword>
<accession>A0A0M4LFS0</accession>
<evidence type="ECO:0000313" key="3">
    <source>
        <dbReference type="EMBL" id="ALE01414.1"/>
    </source>
</evidence>
<dbReference type="Gene3D" id="3.40.50.261">
    <property type="entry name" value="Succinyl-CoA synthetase domains"/>
    <property type="match status" value="2"/>
</dbReference>
<dbReference type="Pfam" id="PF13607">
    <property type="entry name" value="Succ_CoA_lig"/>
    <property type="match status" value="1"/>
</dbReference>
<feature type="domain" description="ATP-grasp" evidence="2">
    <location>
        <begin position="484"/>
        <end position="684"/>
    </location>
</feature>
<evidence type="ECO:0000259" key="2">
    <source>
        <dbReference type="PROSITE" id="PS50975"/>
    </source>
</evidence>
<dbReference type="PROSITE" id="PS50975">
    <property type="entry name" value="ATP_GRASP"/>
    <property type="match status" value="1"/>
</dbReference>
<proteinExistence type="predicted"/>
<dbReference type="InterPro" id="IPR036291">
    <property type="entry name" value="NAD(P)-bd_dom_sf"/>
</dbReference>
<dbReference type="GO" id="GO:0005524">
    <property type="term" value="F:ATP binding"/>
    <property type="evidence" value="ECO:0007669"/>
    <property type="project" value="UniProtKB-UniRule"/>
</dbReference>
<protein>
    <submittedName>
        <fullName evidence="3">Acyl-CoA synthetase</fullName>
    </submittedName>
</protein>
<dbReference type="KEGG" id="tsn:W908_01600"/>
<dbReference type="Pfam" id="PF13549">
    <property type="entry name" value="ATP-grasp_5"/>
    <property type="match status" value="1"/>
</dbReference>
<keyword evidence="1" id="KW-0547">Nucleotide-binding</keyword>
<evidence type="ECO:0000256" key="1">
    <source>
        <dbReference type="PROSITE-ProRule" id="PRU00409"/>
    </source>
</evidence>
<dbReference type="Gene3D" id="3.30.1490.20">
    <property type="entry name" value="ATP-grasp fold, A domain"/>
    <property type="match status" value="1"/>
</dbReference>
<dbReference type="SMART" id="SM00881">
    <property type="entry name" value="CoA_binding"/>
    <property type="match status" value="1"/>
</dbReference>
<sequence length="685" mass="74344">MSRSDLHRLISPKSIAVVGNRGADFAIKESKKLGFNHQIWSVHPTLDSLEGIQCYRDIKDLPEAPDATFIAVNAESAIEIVSDLKSMGGGGAVLYASGFAEVGDEGVKRNQRLVEAADGMPLIGPNCYGFINSLDRFALWPDVHGCEPVKEGVAIITQSGNIGLNMTMQSSGLPIAYMFTLGNQSNTNIADIIHAMLDDSRVNAIGLHIEGINDIASFDNAARRAIKMKVPIIAIKSGKTLASAKIALSHTSSLTGSDELFSFFFERLGIARVNSVPEFLETLKLLSVLGVIDHHGVASMSCSGGEAGMMADLIDGMEITFPSLTDSHKNKVKQTLNEYVEVDNPLDYHTFVWGDRKKTSECFKQMINGSFAATMLLLDWPKTPESEQKDWDTTLLALSDAITGTSEKAIVLASMADCMPKRIIDECLNFGITPMVGLDTCLKALNHSYKIGCAFKKNEVPEINILETQIENKNTKQLTEYEGKQLIQDYGVSIPKGGIITNVSEALKAAEEITYPVTLKISDTDVSHKTELGAVRLNIQDSGMLEKACHDLFKMGPSLLIERMINDSVCELIIGVDYDPTFGKYVIIGGGGIFVEILKDSSVLLLPASRSDVLLALSKLKVYALLEGYRGSPKGDIESVVDAVISIIALIQKNDVLELDINPLIVLEEKKGAVAADVLIRLNSD</sequence>
<dbReference type="EMBL" id="CP006911">
    <property type="protein sequence ID" value="ALE01414.1"/>
    <property type="molecule type" value="Genomic_DNA"/>
</dbReference>
<dbReference type="SUPFAM" id="SSF56059">
    <property type="entry name" value="Glutathione synthetase ATP-binding domain-like"/>
    <property type="match status" value="1"/>
</dbReference>
<evidence type="ECO:0000313" key="4">
    <source>
        <dbReference type="Proteomes" id="UP000068905"/>
    </source>
</evidence>
<reference evidence="3 4" key="1">
    <citation type="journal article" date="2015" name="Genome Announc.">
        <title>Genome Sequence of 'Candidatus Thioglobus singularis' Strain PS1, a Mixotroph from the SUP05 Clade of Marine Gammaproteobacteria.</title>
        <authorList>
            <person name="Marshall K.T."/>
            <person name="Morris R.M."/>
        </authorList>
    </citation>
    <scope>NUCLEOTIDE SEQUENCE [LARGE SCALE GENOMIC DNA]</scope>
    <source>
        <strain evidence="3 4">PS1</strain>
    </source>
</reference>
<dbReference type="GO" id="GO:0046872">
    <property type="term" value="F:metal ion binding"/>
    <property type="evidence" value="ECO:0007669"/>
    <property type="project" value="InterPro"/>
</dbReference>
<dbReference type="InterPro" id="IPR016102">
    <property type="entry name" value="Succinyl-CoA_synth-like"/>
</dbReference>
<name>A0A0M4LFS0_9GAMM</name>
<dbReference type="AlphaFoldDB" id="A0A0M4LFS0"/>
<dbReference type="Gene3D" id="3.40.50.720">
    <property type="entry name" value="NAD(P)-binding Rossmann-like Domain"/>
    <property type="match status" value="1"/>
</dbReference>
<dbReference type="OrthoDB" id="9807426at2"/>
<dbReference type="Proteomes" id="UP000068905">
    <property type="component" value="Chromosome"/>
</dbReference>
<dbReference type="Pfam" id="PF13380">
    <property type="entry name" value="CoA_binding_2"/>
    <property type="match status" value="1"/>
</dbReference>
<dbReference type="SUPFAM" id="SSF51735">
    <property type="entry name" value="NAD(P)-binding Rossmann-fold domains"/>
    <property type="match status" value="1"/>
</dbReference>
<gene>
    <name evidence="3" type="ORF">W908_01600</name>
</gene>
<keyword evidence="4" id="KW-1185">Reference proteome</keyword>
<dbReference type="STRING" id="1125411.W908_01600"/>
<dbReference type="GO" id="GO:0003824">
    <property type="term" value="F:catalytic activity"/>
    <property type="evidence" value="ECO:0007669"/>
    <property type="project" value="UniProtKB-ARBA"/>
</dbReference>